<dbReference type="EMBL" id="JARBDR010000903">
    <property type="protein sequence ID" value="KAJ8304952.1"/>
    <property type="molecule type" value="Genomic_DNA"/>
</dbReference>
<organism evidence="2 3">
    <name type="scientific">Tegillarca granosa</name>
    <name type="common">Malaysian cockle</name>
    <name type="synonym">Anadara granosa</name>
    <dbReference type="NCBI Taxonomy" id="220873"/>
    <lineage>
        <taxon>Eukaryota</taxon>
        <taxon>Metazoa</taxon>
        <taxon>Spiralia</taxon>
        <taxon>Lophotrochozoa</taxon>
        <taxon>Mollusca</taxon>
        <taxon>Bivalvia</taxon>
        <taxon>Autobranchia</taxon>
        <taxon>Pteriomorphia</taxon>
        <taxon>Arcoida</taxon>
        <taxon>Arcoidea</taxon>
        <taxon>Arcidae</taxon>
        <taxon>Tegillarca</taxon>
    </lineage>
</organism>
<dbReference type="SUPFAM" id="SSF54897">
    <property type="entry name" value="Protease propeptides/inhibitors"/>
    <property type="match status" value="1"/>
</dbReference>
<evidence type="ECO:0000256" key="1">
    <source>
        <dbReference type="SAM" id="SignalP"/>
    </source>
</evidence>
<feature type="chain" id="PRO_5045317661" evidence="1">
    <location>
        <begin position="23"/>
        <end position="78"/>
    </location>
</feature>
<evidence type="ECO:0000313" key="3">
    <source>
        <dbReference type="Proteomes" id="UP001217089"/>
    </source>
</evidence>
<feature type="signal peptide" evidence="1">
    <location>
        <begin position="1"/>
        <end position="22"/>
    </location>
</feature>
<comment type="caution">
    <text evidence="2">The sequence shown here is derived from an EMBL/GenBank/DDBJ whole genome shotgun (WGS) entry which is preliminary data.</text>
</comment>
<protein>
    <submittedName>
        <fullName evidence="2">Uncharacterized protein</fullName>
    </submittedName>
</protein>
<dbReference type="Proteomes" id="UP001217089">
    <property type="component" value="Unassembled WGS sequence"/>
</dbReference>
<keyword evidence="3" id="KW-1185">Reference proteome</keyword>
<proteinExistence type="predicted"/>
<gene>
    <name evidence="2" type="ORF">KUTeg_018535</name>
</gene>
<dbReference type="InterPro" id="IPR038466">
    <property type="entry name" value="S8_pro-domain_sf"/>
</dbReference>
<evidence type="ECO:0000313" key="2">
    <source>
        <dbReference type="EMBL" id="KAJ8304952.1"/>
    </source>
</evidence>
<name>A0ABQ9EM00_TEGGR</name>
<accession>A0ABQ9EM00</accession>
<sequence length="78" mass="9209">MIKEAFVLSFLLSFQYVVNVQADHHYLNEWAAEIKGGIEHAKRVARSHGYELVSQDRRLFGKLKLKEYTLWHLILHKS</sequence>
<keyword evidence="1" id="KW-0732">Signal</keyword>
<reference evidence="2 3" key="1">
    <citation type="submission" date="2022-12" db="EMBL/GenBank/DDBJ databases">
        <title>Chromosome-level genome of Tegillarca granosa.</title>
        <authorList>
            <person name="Kim J."/>
        </authorList>
    </citation>
    <scope>NUCLEOTIDE SEQUENCE [LARGE SCALE GENOMIC DNA]</scope>
    <source>
        <strain evidence="2">Teg-2019</strain>
        <tissue evidence="2">Adductor muscle</tissue>
    </source>
</reference>
<dbReference type="Gene3D" id="3.30.70.850">
    <property type="entry name" value="Peptidase S8, pro-domain"/>
    <property type="match status" value="1"/>
</dbReference>